<dbReference type="Gene3D" id="3.90.280.10">
    <property type="entry name" value="PEBP-like"/>
    <property type="match status" value="1"/>
</dbReference>
<dbReference type="InterPro" id="IPR008914">
    <property type="entry name" value="PEBP"/>
</dbReference>
<dbReference type="InterPro" id="IPR005247">
    <property type="entry name" value="YbhB_YbcL/LppC-like"/>
</dbReference>
<organism evidence="2">
    <name type="scientific">Acetithermum autotrophicum</name>
    <dbReference type="NCBI Taxonomy" id="1446466"/>
    <lineage>
        <taxon>Bacteria</taxon>
        <taxon>Candidatus Bipolaricaulota</taxon>
        <taxon>Candidatus Acetithermum</taxon>
    </lineage>
</organism>
<reference evidence="2" key="2">
    <citation type="journal article" date="2012" name="PLoS ONE">
        <title>A Deeply Branching Thermophilic Bacterium with an Ancient Acetyl-CoA Pathway Dominates a Subsurface Ecosystem.</title>
        <authorList>
            <person name="Takami H."/>
            <person name="Noguchi H."/>
            <person name="Takaki Y."/>
            <person name="Uchiyama I."/>
            <person name="Toyoda A."/>
            <person name="Nishi S."/>
            <person name="Chee G.-J."/>
            <person name="Arai W."/>
            <person name="Nunoura T."/>
            <person name="Itoh T."/>
            <person name="Hattori M."/>
            <person name="Takai K."/>
        </authorList>
    </citation>
    <scope>NUCLEOTIDE SEQUENCE</scope>
</reference>
<dbReference type="SUPFAM" id="SSF49777">
    <property type="entry name" value="PEBP-like"/>
    <property type="match status" value="1"/>
</dbReference>
<dbReference type="InterPro" id="IPR036610">
    <property type="entry name" value="PEBP-like_sf"/>
</dbReference>
<dbReference type="EMBL" id="AP011802">
    <property type="protein sequence ID" value="BAL58853.1"/>
    <property type="molecule type" value="Genomic_DNA"/>
</dbReference>
<dbReference type="PANTHER" id="PTHR30289">
    <property type="entry name" value="UNCHARACTERIZED PROTEIN YBCL-RELATED"/>
    <property type="match status" value="1"/>
</dbReference>
<proteinExistence type="predicted"/>
<accession>H5SRR7</accession>
<gene>
    <name evidence="2" type="ORF">HGMM_OP3C008</name>
</gene>
<feature type="region of interest" description="Disordered" evidence="1">
    <location>
        <begin position="71"/>
        <end position="98"/>
    </location>
</feature>
<protein>
    <submittedName>
        <fullName evidence="2">Phosphatidylethanolamine-binding protein</fullName>
    </submittedName>
</protein>
<dbReference type="NCBIfam" id="TIGR00481">
    <property type="entry name" value="YbhB/YbcL family Raf kinase inhibitor-like protein"/>
    <property type="match status" value="1"/>
</dbReference>
<name>H5SRR7_ACEAU</name>
<dbReference type="PANTHER" id="PTHR30289:SF1">
    <property type="entry name" value="PEBP (PHOSPHATIDYLETHANOLAMINE-BINDING PROTEIN) FAMILY PROTEIN"/>
    <property type="match status" value="1"/>
</dbReference>
<dbReference type="AlphaFoldDB" id="H5SRR7"/>
<reference evidence="2" key="1">
    <citation type="journal article" date="2005" name="Environ. Microbiol.">
        <title>Genetic and functional properties of uncultivated thermophilic crenarchaeotes from a subsurface gold mine as revealed by analysis of genome fragments.</title>
        <authorList>
            <person name="Nunoura T."/>
            <person name="Hirayama H."/>
            <person name="Takami H."/>
            <person name="Oida H."/>
            <person name="Nishi S."/>
            <person name="Shimamura S."/>
            <person name="Suzuki Y."/>
            <person name="Inagaki F."/>
            <person name="Takai K."/>
            <person name="Nealson K.H."/>
            <person name="Horikoshi K."/>
        </authorList>
    </citation>
    <scope>NUCLEOTIDE SEQUENCE</scope>
</reference>
<evidence type="ECO:0000256" key="1">
    <source>
        <dbReference type="SAM" id="MobiDB-lite"/>
    </source>
</evidence>
<dbReference type="CDD" id="cd00865">
    <property type="entry name" value="PEBP_bact_arch"/>
    <property type="match status" value="1"/>
</dbReference>
<evidence type="ECO:0000313" key="2">
    <source>
        <dbReference type="EMBL" id="BAL58853.1"/>
    </source>
</evidence>
<sequence>MTLTSSAFTHGAMIPKEYTCDGKDISPPLSWSDPPEKTQSFALIMDDPDAPMGTWVHWVIYNIPATARGLPEGVPKDADLPDGSRQGRNSWRRIGYGGPCPPSGTHRYFFKLYALDTILTLASGATKDELLKAMEGHIVAHAELMGRYARR</sequence>
<dbReference type="Pfam" id="PF01161">
    <property type="entry name" value="PBP"/>
    <property type="match status" value="1"/>
</dbReference>